<dbReference type="PANTHER" id="PTHR31321">
    <property type="entry name" value="ACYL-COA THIOESTER HYDROLASE YBHC-RELATED"/>
    <property type="match status" value="1"/>
</dbReference>
<comment type="catalytic activity">
    <reaction evidence="10 12">
        <text>[(1-&gt;4)-alpha-D-galacturonosyl methyl ester](n) + n H2O = [(1-&gt;4)-alpha-D-galacturonosyl](n) + n methanol + n H(+)</text>
        <dbReference type="Rhea" id="RHEA:22380"/>
        <dbReference type="Rhea" id="RHEA-COMP:14570"/>
        <dbReference type="Rhea" id="RHEA-COMP:14573"/>
        <dbReference type="ChEBI" id="CHEBI:15377"/>
        <dbReference type="ChEBI" id="CHEBI:15378"/>
        <dbReference type="ChEBI" id="CHEBI:17790"/>
        <dbReference type="ChEBI" id="CHEBI:140522"/>
        <dbReference type="ChEBI" id="CHEBI:140523"/>
        <dbReference type="EC" id="3.1.1.11"/>
    </reaction>
</comment>
<name>A0A8K0DST7_9ROSA</name>
<keyword evidence="6" id="KW-0964">Secreted</keyword>
<organism evidence="14 15">
    <name type="scientific">Rhamnella rubrinervis</name>
    <dbReference type="NCBI Taxonomy" id="2594499"/>
    <lineage>
        <taxon>Eukaryota</taxon>
        <taxon>Viridiplantae</taxon>
        <taxon>Streptophyta</taxon>
        <taxon>Embryophyta</taxon>
        <taxon>Tracheophyta</taxon>
        <taxon>Spermatophyta</taxon>
        <taxon>Magnoliopsida</taxon>
        <taxon>eudicotyledons</taxon>
        <taxon>Gunneridae</taxon>
        <taxon>Pentapetalae</taxon>
        <taxon>rosids</taxon>
        <taxon>fabids</taxon>
        <taxon>Rosales</taxon>
        <taxon>Rhamnaceae</taxon>
        <taxon>rhamnoid group</taxon>
        <taxon>Rhamneae</taxon>
        <taxon>Rhamnella</taxon>
    </lineage>
</organism>
<comment type="subcellular location">
    <subcellularLocation>
        <location evidence="1">Secreted</location>
        <location evidence="1">Cell wall</location>
    </subcellularLocation>
</comment>
<keyword evidence="7 12" id="KW-0732">Signal</keyword>
<dbReference type="SUPFAM" id="SSF51126">
    <property type="entry name" value="Pectin lyase-like"/>
    <property type="match status" value="1"/>
</dbReference>
<dbReference type="EMBL" id="VOIH02000011">
    <property type="protein sequence ID" value="KAF3433215.1"/>
    <property type="molecule type" value="Genomic_DNA"/>
</dbReference>
<dbReference type="InterPro" id="IPR011050">
    <property type="entry name" value="Pectin_lyase_fold/virulence"/>
</dbReference>
<evidence type="ECO:0000256" key="4">
    <source>
        <dbReference type="ARBA" id="ARBA00013229"/>
    </source>
</evidence>
<dbReference type="PANTHER" id="PTHR31321:SF87">
    <property type="entry name" value="PECTINESTERASE 63-RELATED"/>
    <property type="match status" value="1"/>
</dbReference>
<evidence type="ECO:0000256" key="12">
    <source>
        <dbReference type="RuleBase" id="RU000589"/>
    </source>
</evidence>
<dbReference type="InterPro" id="IPR033131">
    <property type="entry name" value="Pectinesterase_Asp_AS"/>
</dbReference>
<sequence length="369" mass="39667">MVERITCMVLVLAGFLLAAASPVTADDNTPIPPTKAALQGWFQSNVKGLEARKATLDPELVAAETGNPRIIKVMKDGSGDFKTITDAISSIPSGNSKRVIVYIGGGVYHEKIRIERTKSFITLYGAPNNMPNLTFTGTAAKYGTVDSASLIVESNYFMAVNLIIANSSPRPDGKAAGAQAVALRISGDKAAFYNCKLIGFQDTLCDDRGNHFFKDCYIEGTVDFIFGSGTSLYVNTQLNVLGDAGLTVITAQARESNSETTGYVFVHSQVTGTGTGSYLGRAWKTNPRVVFAYTTMTGVVHPEGWSVNFHPERSGTVYYGEYKCSGPGAAPAKRAKYVKQLSDAEARPFLTLGFIHGSKWLLPPPHPKV</sequence>
<feature type="domain" description="Pectinesterase catalytic" evidence="13">
    <location>
        <begin position="72"/>
        <end position="357"/>
    </location>
</feature>
<feature type="signal peptide" evidence="12">
    <location>
        <begin position="1"/>
        <end position="25"/>
    </location>
</feature>
<feature type="chain" id="PRO_5035490404" description="Pectinesterase" evidence="12">
    <location>
        <begin position="26"/>
        <end position="369"/>
    </location>
</feature>
<dbReference type="Proteomes" id="UP000796880">
    <property type="component" value="Unassembled WGS sequence"/>
</dbReference>
<dbReference type="InterPro" id="IPR000070">
    <property type="entry name" value="Pectinesterase_cat"/>
</dbReference>
<evidence type="ECO:0000256" key="3">
    <source>
        <dbReference type="ARBA" id="ARBA00008891"/>
    </source>
</evidence>
<keyword evidence="5" id="KW-0134">Cell wall</keyword>
<protein>
    <recommendedName>
        <fullName evidence="4 12">Pectinesterase</fullName>
        <ecNumber evidence="4 12">3.1.1.11</ecNumber>
    </recommendedName>
</protein>
<dbReference type="OrthoDB" id="2019149at2759"/>
<dbReference type="UniPathway" id="UPA00545">
    <property type="reaction ID" value="UER00823"/>
</dbReference>
<dbReference type="Pfam" id="PF01095">
    <property type="entry name" value="Pectinesterase"/>
    <property type="match status" value="1"/>
</dbReference>
<evidence type="ECO:0000256" key="8">
    <source>
        <dbReference type="ARBA" id="ARBA00022801"/>
    </source>
</evidence>
<evidence type="ECO:0000256" key="11">
    <source>
        <dbReference type="PROSITE-ProRule" id="PRU10040"/>
    </source>
</evidence>
<evidence type="ECO:0000256" key="6">
    <source>
        <dbReference type="ARBA" id="ARBA00022525"/>
    </source>
</evidence>
<reference evidence="14" key="1">
    <citation type="submission" date="2020-03" db="EMBL/GenBank/DDBJ databases">
        <title>A high-quality chromosome-level genome assembly of a woody plant with both climbing and erect habits, Rhamnella rubrinervis.</title>
        <authorList>
            <person name="Lu Z."/>
            <person name="Yang Y."/>
            <person name="Zhu X."/>
            <person name="Sun Y."/>
        </authorList>
    </citation>
    <scope>NUCLEOTIDE SEQUENCE</scope>
    <source>
        <strain evidence="14">BYM</strain>
        <tissue evidence="14">Leaf</tissue>
    </source>
</reference>
<evidence type="ECO:0000313" key="15">
    <source>
        <dbReference type="Proteomes" id="UP000796880"/>
    </source>
</evidence>
<dbReference type="EC" id="3.1.1.11" evidence="4 12"/>
<gene>
    <name evidence="14" type="ORF">FNV43_RR24317</name>
</gene>
<keyword evidence="9 12" id="KW-0063">Aspartyl esterase</keyword>
<dbReference type="GO" id="GO:0045490">
    <property type="term" value="P:pectin catabolic process"/>
    <property type="evidence" value="ECO:0007669"/>
    <property type="project" value="UniProtKB-UniRule"/>
</dbReference>
<dbReference type="GO" id="GO:0042545">
    <property type="term" value="P:cell wall modification"/>
    <property type="evidence" value="ECO:0007669"/>
    <property type="project" value="UniProtKB-UniRule"/>
</dbReference>
<dbReference type="PROSITE" id="PS00503">
    <property type="entry name" value="PECTINESTERASE_2"/>
    <property type="match status" value="1"/>
</dbReference>
<evidence type="ECO:0000256" key="7">
    <source>
        <dbReference type="ARBA" id="ARBA00022729"/>
    </source>
</evidence>
<evidence type="ECO:0000256" key="1">
    <source>
        <dbReference type="ARBA" id="ARBA00004191"/>
    </source>
</evidence>
<evidence type="ECO:0000313" key="14">
    <source>
        <dbReference type="EMBL" id="KAF3433215.1"/>
    </source>
</evidence>
<dbReference type="AlphaFoldDB" id="A0A8K0DST7"/>
<evidence type="ECO:0000256" key="9">
    <source>
        <dbReference type="ARBA" id="ARBA00023085"/>
    </source>
</evidence>
<comment type="similarity">
    <text evidence="3">Belongs to the pectinesterase family.</text>
</comment>
<accession>A0A8K0DST7</accession>
<evidence type="ECO:0000256" key="2">
    <source>
        <dbReference type="ARBA" id="ARBA00005184"/>
    </source>
</evidence>
<evidence type="ECO:0000259" key="13">
    <source>
        <dbReference type="Pfam" id="PF01095"/>
    </source>
</evidence>
<keyword evidence="15" id="KW-1185">Reference proteome</keyword>
<feature type="active site" evidence="11">
    <location>
        <position position="223"/>
    </location>
</feature>
<comment type="pathway">
    <text evidence="2 12">Glycan metabolism; pectin degradation; 2-dehydro-3-deoxy-D-gluconate from pectin: step 1/5.</text>
</comment>
<proteinExistence type="inferred from homology"/>
<comment type="caution">
    <text evidence="14">The sequence shown here is derived from an EMBL/GenBank/DDBJ whole genome shotgun (WGS) entry which is preliminary data.</text>
</comment>
<evidence type="ECO:0000256" key="10">
    <source>
        <dbReference type="ARBA" id="ARBA00047928"/>
    </source>
</evidence>
<dbReference type="InterPro" id="IPR012334">
    <property type="entry name" value="Pectin_lyas_fold"/>
</dbReference>
<dbReference type="FunFam" id="2.160.20.10:FF:000008">
    <property type="entry name" value="Pectinesterase"/>
    <property type="match status" value="1"/>
</dbReference>
<dbReference type="Gene3D" id="2.160.20.10">
    <property type="entry name" value="Single-stranded right-handed beta-helix, Pectin lyase-like"/>
    <property type="match status" value="1"/>
</dbReference>
<keyword evidence="8 12" id="KW-0378">Hydrolase</keyword>
<dbReference type="GO" id="GO:0030599">
    <property type="term" value="F:pectinesterase activity"/>
    <property type="evidence" value="ECO:0007669"/>
    <property type="project" value="UniProtKB-UniRule"/>
</dbReference>
<evidence type="ECO:0000256" key="5">
    <source>
        <dbReference type="ARBA" id="ARBA00022512"/>
    </source>
</evidence>